<dbReference type="NCBIfam" id="TIGR02593">
    <property type="entry name" value="CRISPR_cas5"/>
    <property type="match status" value="1"/>
</dbReference>
<dbReference type="NCBIfam" id="TIGR02592">
    <property type="entry name" value="cas_Cas5h"/>
    <property type="match status" value="1"/>
</dbReference>
<evidence type="ECO:0000256" key="1">
    <source>
        <dbReference type="ARBA" id="ARBA00023118"/>
    </source>
</evidence>
<organism evidence="2">
    <name type="scientific">Thermodesulfovibrio autotrophicus</name>
    <dbReference type="NCBI Taxonomy" id="3118333"/>
    <lineage>
        <taxon>Bacteria</taxon>
        <taxon>Pseudomonadati</taxon>
        <taxon>Nitrospirota</taxon>
        <taxon>Thermodesulfovibrionia</taxon>
        <taxon>Thermodesulfovibrionales</taxon>
        <taxon>Thermodesulfovibrionaceae</taxon>
        <taxon>Thermodesulfovibrio</taxon>
    </lineage>
</organism>
<dbReference type="AlphaFoldDB" id="A0AAU8GYM2"/>
<dbReference type="GO" id="GO:0043571">
    <property type="term" value="P:maintenance of CRISPR repeat elements"/>
    <property type="evidence" value="ECO:0007669"/>
    <property type="project" value="InterPro"/>
</dbReference>
<dbReference type="InterPro" id="IPR013422">
    <property type="entry name" value="CRISPR-assoc_prot_Cas5_N"/>
</dbReference>
<dbReference type="KEGG" id="taut:V4D30_04780"/>
<sequence>MKVLVFDIYGDFAHFRKYYTTTSPLTFSFPPPPTIAGILGAIYGAQKDEYLNVFGYDNCKVALRVLNPIKKMRLGINLINTKDNRYFLLLKKKNHEPRTQILTEFVKSPKYRIYLWHPDADVFNKLASMIQSHQSFYTVSLGLSELLADFSFIGVYEGKEISNEKSEISTVVSISKLIEKGIEIQPERKYFKEKIPIKMTEGRVVEIYDDVIYEPDGKTIKAILKTFCQLENGEHISFF</sequence>
<name>A0AAU8GYM2_9BACT</name>
<dbReference type="Pfam" id="PF09704">
    <property type="entry name" value="Cas_Cas5d"/>
    <property type="match status" value="1"/>
</dbReference>
<reference evidence="2" key="1">
    <citation type="submission" date="2024-01" db="EMBL/GenBank/DDBJ databases">
        <title>The first autotrophic representatives of the genus Thermodesulfovibrio.</title>
        <authorList>
            <person name="Maltseva A.I."/>
            <person name="Elcheninov A.G."/>
            <person name="Kublanov I.V."/>
            <person name="Lebedinsky A.V."/>
            <person name="Frolov E.N."/>
        </authorList>
    </citation>
    <scope>NUCLEOTIDE SEQUENCE</scope>
    <source>
        <strain evidence="2">3907-1M</strain>
    </source>
</reference>
<dbReference type="GO" id="GO:0051607">
    <property type="term" value="P:defense response to virus"/>
    <property type="evidence" value="ECO:0007669"/>
    <property type="project" value="UniProtKB-KW"/>
</dbReference>
<proteinExistence type="predicted"/>
<gene>
    <name evidence="2" type="primary">cas5b</name>
    <name evidence="2" type="ORF">V4D30_04780</name>
</gene>
<keyword evidence="1" id="KW-0051">Antiviral defense</keyword>
<dbReference type="EMBL" id="CP144373">
    <property type="protein sequence ID" value="XCH47595.1"/>
    <property type="molecule type" value="Genomic_DNA"/>
</dbReference>
<protein>
    <submittedName>
        <fullName evidence="2">Type I-B CRISPR-associated protein Cas5b</fullName>
    </submittedName>
</protein>
<accession>A0AAU8GYM2</accession>
<dbReference type="InterPro" id="IPR013421">
    <property type="entry name" value="CRISPR-assoc_prot_Cas5_HALMA"/>
</dbReference>
<dbReference type="RefSeq" id="WP_353685115.1">
    <property type="nucleotide sequence ID" value="NZ_CP144373.1"/>
</dbReference>
<dbReference type="Gene3D" id="3.30.70.2660">
    <property type="match status" value="1"/>
</dbReference>
<evidence type="ECO:0000313" key="2">
    <source>
        <dbReference type="EMBL" id="XCH47595.1"/>
    </source>
</evidence>
<dbReference type="InterPro" id="IPR021124">
    <property type="entry name" value="CRISPR-assoc_prot_Cas5"/>
</dbReference>